<keyword evidence="2" id="KW-0472">Membrane</keyword>
<feature type="transmembrane region" description="Helical" evidence="2">
    <location>
        <begin position="93"/>
        <end position="115"/>
    </location>
</feature>
<keyword evidence="4" id="KW-1185">Reference proteome</keyword>
<organism evidence="4">
    <name type="scientific">Pyrenophora teres f. teres (strain 0-1)</name>
    <name type="common">Barley net blotch fungus</name>
    <name type="synonym">Drechslera teres f. teres</name>
    <dbReference type="NCBI Taxonomy" id="861557"/>
    <lineage>
        <taxon>Eukaryota</taxon>
        <taxon>Fungi</taxon>
        <taxon>Dikarya</taxon>
        <taxon>Ascomycota</taxon>
        <taxon>Pezizomycotina</taxon>
        <taxon>Dothideomycetes</taxon>
        <taxon>Pleosporomycetidae</taxon>
        <taxon>Pleosporales</taxon>
        <taxon>Pleosporineae</taxon>
        <taxon>Pleosporaceae</taxon>
        <taxon>Pyrenophora</taxon>
    </lineage>
</organism>
<sequence length="755" mass="82603">MANEPVQNPFLRPSLDGRASISAASKHSSSSMLPLVYTQGLLTPRRNAYSIGLLVASIYSTLLSGLFFVVALLQPKYGHIVSARGRFSPSSAALLTAFIAKTVELTFVMVSLAFIGQVLSRRAVQQKGISLASVSMRTWILQPGSLLSQFNTFRFAGLSVLGILSFVIAILSLLYTTAAGALVQPQLRLPPWEHTVLAGEVAGDFSSTLKANETCLTEWPDVGDTQWGGSTCLAVKWSSLCGRNFVRYMSAWDDNAVRQDRPPWMSENITERLPIGAALDNNITVTTTWLDNHDIEADSKKAGRIINNITIAVPHRGVPSAARNTQNDLLQPEDLHNGGSYSIHASVASFALNVLCVNAKEDELAPIIYETWPNRIPMDDRSKAVNWWPVLGFPEGTNTNNKTVLDDIFGWKDEDVNHSRARPIFLKYPKAANTIANHTQVPYELGDRPEVYILGKAPDNTTSDYFLCSMKAGITTSCTTHYNASSNGQSLEAVCDSENGTRSKDATIAPIRSNGDRLALIGWRDLGYYLLNSLSLNNGVFDGDASTARILTQLQLTEPKLNKTLPSPAEALLSMMTCTVLDLTQNFPFQPLWAEPPGPGKKFQHFNASVRVAQYMSGGENAYQKALLVVLCLTLLINLFIFVYLCFSLRVRLITDLCEPLVLFILGYHSPPSEGLFKGLPQEGPQKSDLSVDWIVKRKDDQLVVVGKGEADDAGEGGSGGVGEWFRLRRRGGGQELLGERSGADAERERGRETG</sequence>
<gene>
    <name evidence="3" type="ORF">PTT_08756</name>
</gene>
<accession>E3RKJ1</accession>
<dbReference type="eggNOG" id="ENOG502SHT7">
    <property type="taxonomic scope" value="Eukaryota"/>
</dbReference>
<dbReference type="EMBL" id="GL533648">
    <property type="protein sequence ID" value="EFQ93754.1"/>
    <property type="molecule type" value="Genomic_DNA"/>
</dbReference>
<evidence type="ECO:0008006" key="5">
    <source>
        <dbReference type="Google" id="ProtNLM"/>
    </source>
</evidence>
<evidence type="ECO:0000256" key="2">
    <source>
        <dbReference type="SAM" id="Phobius"/>
    </source>
</evidence>
<protein>
    <recommendedName>
        <fullName evidence="5">DUF3176 domain containing protein</fullName>
    </recommendedName>
</protein>
<name>E3RKJ1_PYRTT</name>
<evidence type="ECO:0000313" key="3">
    <source>
        <dbReference type="EMBL" id="EFQ93754.1"/>
    </source>
</evidence>
<feature type="compositionally biased region" description="Basic and acidic residues" evidence="1">
    <location>
        <begin position="738"/>
        <end position="755"/>
    </location>
</feature>
<feature type="transmembrane region" description="Helical" evidence="2">
    <location>
        <begin position="155"/>
        <end position="175"/>
    </location>
</feature>
<feature type="transmembrane region" description="Helical" evidence="2">
    <location>
        <begin position="51"/>
        <end position="73"/>
    </location>
</feature>
<evidence type="ECO:0000256" key="1">
    <source>
        <dbReference type="SAM" id="MobiDB-lite"/>
    </source>
</evidence>
<evidence type="ECO:0000313" key="4">
    <source>
        <dbReference type="Proteomes" id="UP000001067"/>
    </source>
</evidence>
<reference evidence="3 4" key="1">
    <citation type="journal article" date="2010" name="Genome Biol.">
        <title>A first genome assembly of the barley fungal pathogen Pyrenophora teres f. teres.</title>
        <authorList>
            <person name="Ellwood S.R."/>
            <person name="Liu Z."/>
            <person name="Syme R.A."/>
            <person name="Lai Z."/>
            <person name="Hane J.K."/>
            <person name="Keiper F."/>
            <person name="Moffat C.S."/>
            <person name="Oliver R.P."/>
            <person name="Friesen T.L."/>
        </authorList>
    </citation>
    <scope>NUCLEOTIDE SEQUENCE [LARGE SCALE GENOMIC DNA]</scope>
    <source>
        <strain evidence="3 4">0-1</strain>
    </source>
</reference>
<feature type="region of interest" description="Disordered" evidence="1">
    <location>
        <begin position="735"/>
        <end position="755"/>
    </location>
</feature>
<keyword evidence="2" id="KW-0812">Transmembrane</keyword>
<dbReference type="Proteomes" id="UP000001067">
    <property type="component" value="Unassembled WGS sequence"/>
</dbReference>
<dbReference type="HOGENOM" id="CLU_012014_1_0_1"/>
<keyword evidence="2" id="KW-1133">Transmembrane helix</keyword>
<proteinExistence type="predicted"/>
<dbReference type="KEGG" id="pte:PTT_08756"/>
<dbReference type="OrthoDB" id="4721035at2759"/>
<feature type="transmembrane region" description="Helical" evidence="2">
    <location>
        <begin position="626"/>
        <end position="647"/>
    </location>
</feature>
<dbReference type="AlphaFoldDB" id="E3RKJ1"/>